<protein>
    <submittedName>
        <fullName evidence="1">Uncharacterized protein</fullName>
    </submittedName>
</protein>
<sequence length="93" mass="10521">MPDIIRWYATAEKLHRDILNTTNNTIANTEISRRENVYATTQIPIASTSATAMVPMNLPSAGQTREARRRHRRPNTFLDVQGITISSHSNSRD</sequence>
<reference evidence="1 2" key="1">
    <citation type="submission" date="2015-12" db="EMBL/GenBank/DDBJ databases">
        <title>Draft genome sequence of Moniliophthora roreri, the causal agent of frosty pod rot of cacao.</title>
        <authorList>
            <person name="Aime M.C."/>
            <person name="Diaz-Valderrama J.R."/>
            <person name="Kijpornyongpan T."/>
            <person name="Phillips-Mora W."/>
        </authorList>
    </citation>
    <scope>NUCLEOTIDE SEQUENCE [LARGE SCALE GENOMIC DNA]</scope>
    <source>
        <strain evidence="1 2">MCA 2952</strain>
    </source>
</reference>
<dbReference type="AlphaFoldDB" id="A0A0W0F8I3"/>
<dbReference type="EMBL" id="LATX01002209">
    <property type="protein sequence ID" value="KTB32613.1"/>
    <property type="molecule type" value="Genomic_DNA"/>
</dbReference>
<dbReference type="Proteomes" id="UP000054988">
    <property type="component" value="Unassembled WGS sequence"/>
</dbReference>
<evidence type="ECO:0000313" key="2">
    <source>
        <dbReference type="Proteomes" id="UP000054988"/>
    </source>
</evidence>
<organism evidence="1 2">
    <name type="scientific">Moniliophthora roreri</name>
    <name type="common">Frosty pod rot fungus</name>
    <name type="synonym">Monilia roreri</name>
    <dbReference type="NCBI Taxonomy" id="221103"/>
    <lineage>
        <taxon>Eukaryota</taxon>
        <taxon>Fungi</taxon>
        <taxon>Dikarya</taxon>
        <taxon>Basidiomycota</taxon>
        <taxon>Agaricomycotina</taxon>
        <taxon>Agaricomycetes</taxon>
        <taxon>Agaricomycetidae</taxon>
        <taxon>Agaricales</taxon>
        <taxon>Marasmiineae</taxon>
        <taxon>Marasmiaceae</taxon>
        <taxon>Moniliophthora</taxon>
    </lineage>
</organism>
<proteinExistence type="predicted"/>
<name>A0A0W0F8I3_MONRR</name>
<evidence type="ECO:0000313" key="1">
    <source>
        <dbReference type="EMBL" id="KTB32613.1"/>
    </source>
</evidence>
<comment type="caution">
    <text evidence="1">The sequence shown here is derived from an EMBL/GenBank/DDBJ whole genome shotgun (WGS) entry which is preliminary data.</text>
</comment>
<gene>
    <name evidence="1" type="ORF">WG66_14767</name>
</gene>
<accession>A0A0W0F8I3</accession>